<comment type="similarity">
    <text evidence="1">Belongs to the SPIRAL1 family.</text>
</comment>
<reference evidence="4" key="1">
    <citation type="submission" date="2021-01" db="EMBL/GenBank/DDBJ databases">
        <authorList>
            <consortium name="Genoscope - CEA"/>
            <person name="William W."/>
        </authorList>
    </citation>
    <scope>NUCLEOTIDE SEQUENCE</scope>
</reference>
<evidence type="ECO:0000256" key="3">
    <source>
        <dbReference type="SAM" id="MobiDB-lite"/>
    </source>
</evidence>
<organism evidence="4">
    <name type="scientific">Brassica napus</name>
    <name type="common">Rape</name>
    <dbReference type="NCBI Taxonomy" id="3708"/>
    <lineage>
        <taxon>Eukaryota</taxon>
        <taxon>Viridiplantae</taxon>
        <taxon>Streptophyta</taxon>
        <taxon>Embryophyta</taxon>
        <taxon>Tracheophyta</taxon>
        <taxon>Spermatophyta</taxon>
        <taxon>Magnoliopsida</taxon>
        <taxon>eudicotyledons</taxon>
        <taxon>Gunneridae</taxon>
        <taxon>Pentapetalae</taxon>
        <taxon>rosids</taxon>
        <taxon>malvids</taxon>
        <taxon>Brassicales</taxon>
        <taxon>Brassicaceae</taxon>
        <taxon>Brassiceae</taxon>
        <taxon>Brassica</taxon>
    </lineage>
</organism>
<evidence type="ECO:0000313" key="4">
    <source>
        <dbReference type="EMBL" id="CAF1703143.1"/>
    </source>
</evidence>
<dbReference type="PANTHER" id="PTHR33403:SF26">
    <property type="entry name" value="PROTEIN SPIRAL1-LIKE 3"/>
    <property type="match status" value="1"/>
</dbReference>
<feature type="compositionally biased region" description="Low complexity" evidence="3">
    <location>
        <begin position="313"/>
        <end position="323"/>
    </location>
</feature>
<protein>
    <submittedName>
        <fullName evidence="4">(rape) hypothetical protein</fullName>
    </submittedName>
</protein>
<proteinExistence type="inferred from homology"/>
<dbReference type="EMBL" id="HG994367">
    <property type="protein sequence ID" value="CAF1703143.1"/>
    <property type="molecule type" value="Genomic_DNA"/>
</dbReference>
<dbReference type="AlphaFoldDB" id="A0A816I6K8"/>
<evidence type="ECO:0000256" key="2">
    <source>
        <dbReference type="ARBA" id="ARBA00022701"/>
    </source>
</evidence>
<dbReference type="InterPro" id="IPR039613">
    <property type="entry name" value="SPR1/2/3/4/5"/>
</dbReference>
<name>A0A816I6K8_BRANA</name>
<dbReference type="GO" id="GO:0005874">
    <property type="term" value="C:microtubule"/>
    <property type="evidence" value="ECO:0007669"/>
    <property type="project" value="UniProtKB-KW"/>
</dbReference>
<dbReference type="Proteomes" id="UP001295469">
    <property type="component" value="Chromosome C03"/>
</dbReference>
<accession>A0A816I6K8</accession>
<gene>
    <name evidence="4" type="ORF">DARMORV10_C03P39960.1</name>
</gene>
<sequence length="329" mass="37009">MKEFASDLERDLDELCKNEKHHTQLKEETLSHREGCQKTRRKQKWSKSRRFKFKINPEEQFGSCLTFSGHSLKDDCTENEAWFKYIKTTLGRGVPFQILLENFYGKKLHGYMVLMVLEQVTDRDTLVLQHTPFKGFKFQHVKNVDWLITVCVLRWLRTTSKKGKAEIIQRDSTESKPEKLQRTSKHRIFAANHRRRHYELQKRSLSMGKARGVNNGVNQSSLDYLFGSGESPSAVAATMGTTTTTTTTTTTDGTGGRPVTTTTTTVTENKKIPAGVRGSPNNYFRSEGQNCGNFLTERPSTKVHAAPGGGSSLGYLFGGPSSSAESAKK</sequence>
<feature type="region of interest" description="Disordered" evidence="3">
    <location>
        <begin position="301"/>
        <end position="329"/>
    </location>
</feature>
<dbReference type="GO" id="GO:0043622">
    <property type="term" value="P:cortical microtubule organization"/>
    <property type="evidence" value="ECO:0007669"/>
    <property type="project" value="InterPro"/>
</dbReference>
<evidence type="ECO:0000256" key="1">
    <source>
        <dbReference type="ARBA" id="ARBA00009656"/>
    </source>
</evidence>
<feature type="region of interest" description="Disordered" evidence="3">
    <location>
        <begin position="240"/>
        <end position="262"/>
    </location>
</feature>
<keyword evidence="2" id="KW-0493">Microtubule</keyword>
<dbReference type="PANTHER" id="PTHR33403">
    <property type="entry name" value="SPR1"/>
    <property type="match status" value="1"/>
</dbReference>